<name>A0A3Q2D844_CYPVA</name>
<evidence type="ECO:0000256" key="14">
    <source>
        <dbReference type="RuleBase" id="RU004357"/>
    </source>
</evidence>
<reference evidence="19" key="1">
    <citation type="submission" date="2025-08" db="UniProtKB">
        <authorList>
            <consortium name="Ensembl"/>
        </authorList>
    </citation>
    <scope>IDENTIFICATION</scope>
</reference>
<keyword evidence="5" id="KW-0677">Repeat</keyword>
<dbReference type="Gene3D" id="4.10.900.10">
    <property type="entry name" value="TCF3-CBD (Catenin binding domain)"/>
    <property type="match status" value="1"/>
</dbReference>
<dbReference type="PRINTS" id="PR00205">
    <property type="entry name" value="CADHERIN"/>
</dbReference>
<evidence type="ECO:0000256" key="7">
    <source>
        <dbReference type="ARBA" id="ARBA00022889"/>
    </source>
</evidence>
<dbReference type="Pfam" id="PF00028">
    <property type="entry name" value="Cadherin"/>
    <property type="match status" value="2"/>
</dbReference>
<dbReference type="AlphaFoldDB" id="A0A3Q2D844"/>
<evidence type="ECO:0000256" key="6">
    <source>
        <dbReference type="ARBA" id="ARBA00022837"/>
    </source>
</evidence>
<keyword evidence="8" id="KW-0965">Cell junction</keyword>
<dbReference type="PANTHER" id="PTHR24025:SF29">
    <property type="entry name" value="DESMOGLEIN-2-LIKE-RELATED"/>
    <property type="match status" value="1"/>
</dbReference>
<evidence type="ECO:0000256" key="15">
    <source>
        <dbReference type="SAM" id="MobiDB-lite"/>
    </source>
</evidence>
<protein>
    <submittedName>
        <fullName evidence="19">Desmoglein-2-like</fullName>
    </submittedName>
</protein>
<feature type="region of interest" description="Disordered" evidence="15">
    <location>
        <begin position="796"/>
        <end position="819"/>
    </location>
</feature>
<feature type="domain" description="Cadherin" evidence="18">
    <location>
        <begin position="65"/>
        <end position="145"/>
    </location>
</feature>
<evidence type="ECO:0000256" key="12">
    <source>
        <dbReference type="PROSITE-ProRule" id="PRU00043"/>
    </source>
</evidence>
<keyword evidence="6 12" id="KW-0106">Calcium</keyword>
<dbReference type="FunFam" id="2.60.40.60:FF:000031">
    <property type="entry name" value="Cadherin 3"/>
    <property type="match status" value="1"/>
</dbReference>
<feature type="region of interest" description="Disordered" evidence="15">
    <location>
        <begin position="341"/>
        <end position="381"/>
    </location>
</feature>
<dbReference type="GO" id="GO:0007156">
    <property type="term" value="P:homophilic cell adhesion via plasma membrane adhesion molecules"/>
    <property type="evidence" value="ECO:0007669"/>
    <property type="project" value="InterPro"/>
</dbReference>
<feature type="domain" description="Cadherin" evidence="18">
    <location>
        <begin position="262"/>
        <end position="402"/>
    </location>
</feature>
<evidence type="ECO:0000256" key="10">
    <source>
        <dbReference type="ARBA" id="ARBA00023136"/>
    </source>
</evidence>
<keyword evidence="10 16" id="KW-0472">Membrane</keyword>
<dbReference type="PANTHER" id="PTHR24025">
    <property type="entry name" value="DESMOGLEIN FAMILY MEMBER"/>
    <property type="match status" value="1"/>
</dbReference>
<dbReference type="GO" id="GO:0045216">
    <property type="term" value="P:cell-cell junction organization"/>
    <property type="evidence" value="ECO:0007669"/>
    <property type="project" value="UniProtKB-ARBA"/>
</dbReference>
<dbReference type="SUPFAM" id="SSF49313">
    <property type="entry name" value="Cadherin-like"/>
    <property type="match status" value="5"/>
</dbReference>
<evidence type="ECO:0000256" key="3">
    <source>
        <dbReference type="ARBA" id="ARBA00022692"/>
    </source>
</evidence>
<feature type="domain" description="Cadherin" evidence="18">
    <location>
        <begin position="145"/>
        <end position="253"/>
    </location>
</feature>
<keyword evidence="2" id="KW-1003">Cell membrane</keyword>
<dbReference type="Proteomes" id="UP000265020">
    <property type="component" value="Unassembled WGS sequence"/>
</dbReference>
<dbReference type="InterPro" id="IPR002126">
    <property type="entry name" value="Cadherin-like_dom"/>
</dbReference>
<comment type="function">
    <text evidence="14">Cadherins are calcium-dependent cell adhesion proteins.</text>
</comment>
<dbReference type="FunFam" id="2.60.40.60:FF:000011">
    <property type="entry name" value="Cadherin 1"/>
    <property type="match status" value="1"/>
</dbReference>
<dbReference type="STRING" id="28743.ENSCVAP00000014747"/>
<evidence type="ECO:0000256" key="11">
    <source>
        <dbReference type="ARBA" id="ARBA00023180"/>
    </source>
</evidence>
<keyword evidence="7 13" id="KW-0130">Cell adhesion</keyword>
<dbReference type="CDD" id="cd11304">
    <property type="entry name" value="Cadherin_repeat"/>
    <property type="match status" value="4"/>
</dbReference>
<feature type="chain" id="PRO_5018746714" evidence="17">
    <location>
        <begin position="22"/>
        <end position="1057"/>
    </location>
</feature>
<dbReference type="InterPro" id="IPR020894">
    <property type="entry name" value="Cadherin_CS"/>
</dbReference>
<proteinExistence type="predicted"/>
<accession>A0A3Q2D844</accession>
<comment type="subcellular location">
    <subcellularLocation>
        <location evidence="1">Cell junction</location>
        <location evidence="1">Desmosome</location>
    </subcellularLocation>
    <subcellularLocation>
        <location evidence="13">Cell membrane</location>
        <topology evidence="13">Single-pass type I membrane protein</topology>
    </subcellularLocation>
</comment>
<dbReference type="GO" id="GO:0030057">
    <property type="term" value="C:desmosome"/>
    <property type="evidence" value="ECO:0007669"/>
    <property type="project" value="UniProtKB-SubCell"/>
</dbReference>
<keyword evidence="17" id="KW-0732">Signal</keyword>
<dbReference type="FunFam" id="2.60.40.60:FF:000068">
    <property type="entry name" value="Desmoglein 1"/>
    <property type="match status" value="1"/>
</dbReference>
<dbReference type="Ensembl" id="ENSCVAT00000022655.1">
    <property type="protein sequence ID" value="ENSCVAP00000014747.1"/>
    <property type="gene ID" value="ENSCVAG00000017465.1"/>
</dbReference>
<evidence type="ECO:0000259" key="18">
    <source>
        <dbReference type="PROSITE" id="PS50268"/>
    </source>
</evidence>
<dbReference type="PROSITE" id="PS00232">
    <property type="entry name" value="CADHERIN_1"/>
    <property type="match status" value="1"/>
</dbReference>
<dbReference type="GO" id="GO:0055113">
    <property type="term" value="P:epiboly involved in gastrulation with mouth forming second"/>
    <property type="evidence" value="ECO:0007669"/>
    <property type="project" value="UniProtKB-ARBA"/>
</dbReference>
<keyword evidence="20" id="KW-1185">Reference proteome</keyword>
<feature type="compositionally biased region" description="Basic and acidic residues" evidence="15">
    <location>
        <begin position="802"/>
        <end position="819"/>
    </location>
</feature>
<reference evidence="19" key="2">
    <citation type="submission" date="2025-09" db="UniProtKB">
        <authorList>
            <consortium name="Ensembl"/>
        </authorList>
    </citation>
    <scope>IDENTIFICATION</scope>
</reference>
<keyword evidence="9 16" id="KW-1133">Transmembrane helix</keyword>
<evidence type="ECO:0000256" key="2">
    <source>
        <dbReference type="ARBA" id="ARBA00022475"/>
    </source>
</evidence>
<dbReference type="InterPro" id="IPR027397">
    <property type="entry name" value="Catenin-bd_sf"/>
</dbReference>
<dbReference type="GO" id="GO:0005509">
    <property type="term" value="F:calcium ion binding"/>
    <property type="evidence" value="ECO:0007669"/>
    <property type="project" value="UniProtKB-UniRule"/>
</dbReference>
<keyword evidence="3 13" id="KW-0812">Transmembrane</keyword>
<evidence type="ECO:0000256" key="9">
    <source>
        <dbReference type="ARBA" id="ARBA00022989"/>
    </source>
</evidence>
<evidence type="ECO:0000256" key="1">
    <source>
        <dbReference type="ARBA" id="ARBA00004568"/>
    </source>
</evidence>
<dbReference type="InterPro" id="IPR000233">
    <property type="entry name" value="Cadherin_Y-type_LIR"/>
</dbReference>
<feature type="domain" description="Cadherin" evidence="18">
    <location>
        <begin position="423"/>
        <end position="515"/>
    </location>
</feature>
<evidence type="ECO:0000256" key="8">
    <source>
        <dbReference type="ARBA" id="ARBA00022949"/>
    </source>
</evidence>
<dbReference type="Pfam" id="PF01049">
    <property type="entry name" value="CADH_Y-type_LIR"/>
    <property type="match status" value="1"/>
</dbReference>
<feature type="transmembrane region" description="Helical" evidence="16">
    <location>
        <begin position="624"/>
        <end position="648"/>
    </location>
</feature>
<dbReference type="SMART" id="SM00112">
    <property type="entry name" value="CA"/>
    <property type="match status" value="4"/>
</dbReference>
<dbReference type="PROSITE" id="PS50268">
    <property type="entry name" value="CADHERIN_2"/>
    <property type="match status" value="4"/>
</dbReference>
<evidence type="ECO:0000256" key="17">
    <source>
        <dbReference type="SAM" id="SignalP"/>
    </source>
</evidence>
<dbReference type="InterPro" id="IPR050971">
    <property type="entry name" value="Cadherin-domain_protein"/>
</dbReference>
<dbReference type="InterPro" id="IPR015919">
    <property type="entry name" value="Cadherin-like_sf"/>
</dbReference>
<evidence type="ECO:0000256" key="16">
    <source>
        <dbReference type="SAM" id="Phobius"/>
    </source>
</evidence>
<keyword evidence="11" id="KW-0325">Glycoprotein</keyword>
<evidence type="ECO:0000256" key="5">
    <source>
        <dbReference type="ARBA" id="ARBA00022737"/>
    </source>
</evidence>
<dbReference type="Gene3D" id="2.60.40.60">
    <property type="entry name" value="Cadherins"/>
    <property type="match status" value="5"/>
</dbReference>
<feature type="compositionally biased region" description="Gly residues" evidence="15">
    <location>
        <begin position="343"/>
        <end position="380"/>
    </location>
</feature>
<evidence type="ECO:0000256" key="13">
    <source>
        <dbReference type="RuleBase" id="RU003318"/>
    </source>
</evidence>
<sequence length="1057" mass="114150">HAQSHSFLIIFFLCLSHLVQAAVLVRSHSGVNLLRHKRAWVIPPTILRENVDYTQKEYISRIRFDLPKGTKVRYELKGKGADQYPFHVFVVDEKGLVRVTKVLDREQIPVYNVSLQPLREDGSALNENITLQLKVEDDNDNPPRFDSSMKAEVDECIPEGTSVLQIKASDADDPETSNAQIAYSIIDQKPHDHFKMTKDGLIYVDYPHLDREEEDTYILTVTAADLYGAPGGHTTTGTVTITLNDVNDNPPTLEKSYEGSIEENKFGVEVMRIKAQDNDLDNTENWEAVFDIVKGNEDGYFSIKTDPKTNEGILVLEKAVDFEKVKTMDLGLVVRNKAPPFGSSGGGASGASGGGGASGASGGGSSGGGGGSGGGSGGSSGTALKTYPIKINVKNQPDPPHFDSVAKAIPVTRNQPFSINNIVARYPAIDGDTGNPAKNVTYLKANDPLNWLSIDPQTAEIKLTKDPYSDPSTRRLVNGTYFAEILCITDDMPAKTATGTIAIEVQPFNDHCPKLTTDLMSMCTSENKLIVNAEDEDAFPFGAPFNFSIDPDGTQGSWQVKQHNETAAIVQAMEDLWPGVYKLMFVVEDQQGKSCPESQKLKVSVCVCKDGDVCKKQTAPPAKLVGAGIGLLFLGLLLLLLIPLLMCLCQCGSAAKYKDLFTDVPYSTKSHLIHYDTEPPADNVVRQTFLDIFSTSGDENVEITDTQLVYDYEGEGSPAGSVGCCSLLDSDNDLSFLDDFGPRFKTLAEICGGKIVQSETTTQAETALPNVPVSNVRVSEPDLLTSQEVSHMSIVQSANSRTEQRLASERREQSEIRESKAAVKEGMTSVQAGMAHQNQMVVLNQQQPVYFTTAPMMQPMHYVVQQPLQNAVILAEAPASSLQHMVMVNGTDIASSQGVIVQGQTMMPNVQTQSLGAVLVYSRVNQGTTGNLISGSQNMMFVESNVPAGSVRVLNGNQVSLAQGGATLNGRVNQGTTGNLISGSQNRMFVESNVPAGSVRGGATLNGLSGSQTVIKKRESNSRGQQSQVGKGSFQKSKVSGVLWCSGVVGQKHRVMN</sequence>
<dbReference type="OMA" id="CQCDNRD"/>
<organism evidence="19 20">
    <name type="scientific">Cyprinodon variegatus</name>
    <name type="common">Sheepshead minnow</name>
    <dbReference type="NCBI Taxonomy" id="28743"/>
    <lineage>
        <taxon>Eukaryota</taxon>
        <taxon>Metazoa</taxon>
        <taxon>Chordata</taxon>
        <taxon>Craniata</taxon>
        <taxon>Vertebrata</taxon>
        <taxon>Euteleostomi</taxon>
        <taxon>Actinopterygii</taxon>
        <taxon>Neopterygii</taxon>
        <taxon>Teleostei</taxon>
        <taxon>Neoteleostei</taxon>
        <taxon>Acanthomorphata</taxon>
        <taxon>Ovalentaria</taxon>
        <taxon>Atherinomorphae</taxon>
        <taxon>Cyprinodontiformes</taxon>
        <taxon>Cyprinodontidae</taxon>
        <taxon>Cyprinodon</taxon>
    </lineage>
</organism>
<evidence type="ECO:0000313" key="19">
    <source>
        <dbReference type="Ensembl" id="ENSCVAP00000014747.1"/>
    </source>
</evidence>
<evidence type="ECO:0000313" key="20">
    <source>
        <dbReference type="Proteomes" id="UP000265020"/>
    </source>
</evidence>
<dbReference type="GO" id="GO:0005886">
    <property type="term" value="C:plasma membrane"/>
    <property type="evidence" value="ECO:0007669"/>
    <property type="project" value="UniProtKB-SubCell"/>
</dbReference>
<keyword evidence="4" id="KW-0479">Metal-binding</keyword>
<feature type="signal peptide" evidence="17">
    <location>
        <begin position="1"/>
        <end position="21"/>
    </location>
</feature>
<dbReference type="FunFam" id="2.60.40.60:FF:000083">
    <property type="entry name" value="Desmoglein 1"/>
    <property type="match status" value="1"/>
</dbReference>
<dbReference type="GeneTree" id="ENSGT01030000234624"/>
<evidence type="ECO:0000256" key="4">
    <source>
        <dbReference type="ARBA" id="ARBA00022723"/>
    </source>
</evidence>